<evidence type="ECO:0000313" key="1">
    <source>
        <dbReference type="EMBL" id="MCI62536.1"/>
    </source>
</evidence>
<keyword evidence="2" id="KW-1185">Reference proteome</keyword>
<dbReference type="EMBL" id="LXQA010620488">
    <property type="protein sequence ID" value="MCI62536.1"/>
    <property type="molecule type" value="Genomic_DNA"/>
</dbReference>
<dbReference type="AlphaFoldDB" id="A0A392TR01"/>
<feature type="non-terminal residue" evidence="1">
    <location>
        <position position="1"/>
    </location>
</feature>
<evidence type="ECO:0000313" key="2">
    <source>
        <dbReference type="Proteomes" id="UP000265520"/>
    </source>
</evidence>
<accession>A0A392TR01</accession>
<dbReference type="Proteomes" id="UP000265520">
    <property type="component" value="Unassembled WGS sequence"/>
</dbReference>
<protein>
    <submittedName>
        <fullName evidence="1">Uncharacterized protein</fullName>
    </submittedName>
</protein>
<name>A0A392TR01_9FABA</name>
<reference evidence="1 2" key="1">
    <citation type="journal article" date="2018" name="Front. Plant Sci.">
        <title>Red Clover (Trifolium pratense) and Zigzag Clover (T. medium) - A Picture of Genomic Similarities and Differences.</title>
        <authorList>
            <person name="Dluhosova J."/>
            <person name="Istvanek J."/>
            <person name="Nedelnik J."/>
            <person name="Repkova J."/>
        </authorList>
    </citation>
    <scope>NUCLEOTIDE SEQUENCE [LARGE SCALE GENOMIC DNA]</scope>
    <source>
        <strain evidence="2">cv. 10/8</strain>
        <tissue evidence="1">Leaf</tissue>
    </source>
</reference>
<proteinExistence type="predicted"/>
<comment type="caution">
    <text evidence="1">The sequence shown here is derived from an EMBL/GenBank/DDBJ whole genome shotgun (WGS) entry which is preliminary data.</text>
</comment>
<organism evidence="1 2">
    <name type="scientific">Trifolium medium</name>
    <dbReference type="NCBI Taxonomy" id="97028"/>
    <lineage>
        <taxon>Eukaryota</taxon>
        <taxon>Viridiplantae</taxon>
        <taxon>Streptophyta</taxon>
        <taxon>Embryophyta</taxon>
        <taxon>Tracheophyta</taxon>
        <taxon>Spermatophyta</taxon>
        <taxon>Magnoliopsida</taxon>
        <taxon>eudicotyledons</taxon>
        <taxon>Gunneridae</taxon>
        <taxon>Pentapetalae</taxon>
        <taxon>rosids</taxon>
        <taxon>fabids</taxon>
        <taxon>Fabales</taxon>
        <taxon>Fabaceae</taxon>
        <taxon>Papilionoideae</taxon>
        <taxon>50 kb inversion clade</taxon>
        <taxon>NPAAA clade</taxon>
        <taxon>Hologalegina</taxon>
        <taxon>IRL clade</taxon>
        <taxon>Trifolieae</taxon>
        <taxon>Trifolium</taxon>
    </lineage>
</organism>
<sequence>TGSEEAEKHGNRIGEGGVWRTRRRECNVGIGE</sequence>